<name>A0A1I7W200_LOALO</name>
<reference evidence="2 3" key="2">
    <citation type="submission" date="2016-11" db="UniProtKB">
        <authorList>
            <consortium name="WormBaseParasite"/>
        </authorList>
    </citation>
    <scope>IDENTIFICATION</scope>
</reference>
<evidence type="ECO:0000313" key="4">
    <source>
        <dbReference type="WBParaSite" id="EN70_9740"/>
    </source>
</evidence>
<organism evidence="1 3">
    <name type="scientific">Loa loa</name>
    <name type="common">Eye worm</name>
    <name type="synonym">Filaria loa</name>
    <dbReference type="NCBI Taxonomy" id="7209"/>
    <lineage>
        <taxon>Eukaryota</taxon>
        <taxon>Metazoa</taxon>
        <taxon>Ecdysozoa</taxon>
        <taxon>Nematoda</taxon>
        <taxon>Chromadorea</taxon>
        <taxon>Rhabditida</taxon>
        <taxon>Spirurina</taxon>
        <taxon>Spiruromorpha</taxon>
        <taxon>Filarioidea</taxon>
        <taxon>Onchocercidae</taxon>
        <taxon>Loa</taxon>
    </lineage>
</organism>
<evidence type="ECO:0000313" key="1">
    <source>
        <dbReference type="Proteomes" id="UP000095285"/>
    </source>
</evidence>
<dbReference type="WBParaSite" id="EN70_9740">
    <property type="protein sequence ID" value="EN70_9740"/>
    <property type="gene ID" value="EN70_9740"/>
</dbReference>
<dbReference type="Proteomes" id="UP000095285">
    <property type="component" value="Unassembled WGS sequence"/>
</dbReference>
<proteinExistence type="predicted"/>
<dbReference type="WBParaSite" id="EN70_8718">
    <property type="protein sequence ID" value="EN70_8718"/>
    <property type="gene ID" value="EN70_8718"/>
</dbReference>
<sequence>MAFVSVQGPSLPTLADLKNHLREEPLYLQVLEDYLLNAAHLINDLRARLEGNELEAHENIGTVVVPRADLVHRASPPPTQEQLELSRELLEHEREMEQGRENEERLVFHLLQQQQPEGQEMVEPVPALVQNGEEEELAERRQVSQEALLNDEVIPRAPAMVRRRRKAIRTREIVLRSRTIRVPIVEEDEGYSAIPAGPEAFHTPVVEGLPPQYRQLLVAPETDPYTVNRNADGSTTIGCGLCAKEFGTLKGWRIHASKTHRQNGFCQKCGHFIDMPHVNSSEEIAATMELHSLEWCPMATKAVISERAVKRRRLELAGRNDEAQHYYIPGRCRRRIQFLPVKGDVVCRVILIQLALRSSFAPLQLLAHLYA</sequence>
<dbReference type="InParanoid" id="A0A1I7W200"/>
<keyword evidence="1" id="KW-1185">Reference proteome</keyword>
<reference evidence="1" key="1">
    <citation type="submission" date="2012-04" db="EMBL/GenBank/DDBJ databases">
        <title>The Genome Sequence of Loa loa.</title>
        <authorList>
            <consortium name="The Broad Institute Genome Sequencing Platform"/>
            <consortium name="Broad Institute Genome Sequencing Center for Infectious Disease"/>
            <person name="Nutman T.B."/>
            <person name="Fink D.L."/>
            <person name="Russ C."/>
            <person name="Young S."/>
            <person name="Zeng Q."/>
            <person name="Gargeya S."/>
            <person name="Alvarado L."/>
            <person name="Berlin A."/>
            <person name="Chapman S.B."/>
            <person name="Chen Z."/>
            <person name="Freedman E."/>
            <person name="Gellesch M."/>
            <person name="Goldberg J."/>
            <person name="Griggs A."/>
            <person name="Gujja S."/>
            <person name="Heilman E.R."/>
            <person name="Heiman D."/>
            <person name="Howarth C."/>
            <person name="Mehta T."/>
            <person name="Neiman D."/>
            <person name="Pearson M."/>
            <person name="Roberts A."/>
            <person name="Saif S."/>
            <person name="Shea T."/>
            <person name="Shenoy N."/>
            <person name="Sisk P."/>
            <person name="Stolte C."/>
            <person name="Sykes S."/>
            <person name="White J."/>
            <person name="Yandava C."/>
            <person name="Haas B."/>
            <person name="Henn M.R."/>
            <person name="Nusbaum C."/>
            <person name="Birren B."/>
        </authorList>
    </citation>
    <scope>NUCLEOTIDE SEQUENCE [LARGE SCALE GENOMIC DNA]</scope>
</reference>
<evidence type="ECO:0000313" key="2">
    <source>
        <dbReference type="WBParaSite" id="EN70_8717"/>
    </source>
</evidence>
<evidence type="ECO:0000313" key="3">
    <source>
        <dbReference type="WBParaSite" id="EN70_8718"/>
    </source>
</evidence>
<gene>
    <name evidence="2 4" type="primary">LOAG_13841</name>
</gene>
<dbReference type="AlphaFoldDB" id="A0A1I7W200"/>
<dbReference type="WBParaSite" id="EN70_8717">
    <property type="protein sequence ID" value="EN70_8717"/>
    <property type="gene ID" value="EN70_8717"/>
</dbReference>
<protein>
    <submittedName>
        <fullName evidence="2 3">Zinc finger protein</fullName>
    </submittedName>
</protein>
<accession>A0A1I7W200</accession>